<organism evidence="10 11">
    <name type="scientific">Ladona fulva</name>
    <name type="common">Scarce chaser dragonfly</name>
    <name type="synonym">Libellula fulva</name>
    <dbReference type="NCBI Taxonomy" id="123851"/>
    <lineage>
        <taxon>Eukaryota</taxon>
        <taxon>Metazoa</taxon>
        <taxon>Ecdysozoa</taxon>
        <taxon>Arthropoda</taxon>
        <taxon>Hexapoda</taxon>
        <taxon>Insecta</taxon>
        <taxon>Pterygota</taxon>
        <taxon>Palaeoptera</taxon>
        <taxon>Odonata</taxon>
        <taxon>Epiprocta</taxon>
        <taxon>Anisoptera</taxon>
        <taxon>Libelluloidea</taxon>
        <taxon>Libellulidae</taxon>
        <taxon>Ladona</taxon>
    </lineage>
</organism>
<comment type="caution">
    <text evidence="10">The sequence shown here is derived from an EMBL/GenBank/DDBJ whole genome shotgun (WGS) entry which is preliminary data.</text>
</comment>
<evidence type="ECO:0000256" key="3">
    <source>
        <dbReference type="ARBA" id="ARBA00022448"/>
    </source>
</evidence>
<comment type="function">
    <text evidence="1 9">May be involved in fusion of retrograde transport vesicles derived from an endocytic compartment with the Golgi complex.</text>
</comment>
<keyword evidence="6 9" id="KW-1133">Transmembrane helix</keyword>
<keyword evidence="5 9" id="KW-0653">Protein transport</keyword>
<dbReference type="OrthoDB" id="660759at2759"/>
<dbReference type="GO" id="GO:0012505">
    <property type="term" value="C:endomembrane system"/>
    <property type="evidence" value="ECO:0007669"/>
    <property type="project" value="UniProtKB-ARBA"/>
</dbReference>
<accession>A0A8K0K4U1</accession>
<keyword evidence="4 9" id="KW-0812">Transmembrane</keyword>
<comment type="caution">
    <text evidence="9">Lacks conserved residue(s) required for the propagation of feature annotation.</text>
</comment>
<dbReference type="EMBL" id="KZ308370">
    <property type="protein sequence ID" value="KAG8228376.1"/>
    <property type="molecule type" value="Genomic_DNA"/>
</dbReference>
<proteinExistence type="inferred from homology"/>
<protein>
    <recommendedName>
        <fullName evidence="9">Vesicle transport protein</fullName>
    </recommendedName>
</protein>
<evidence type="ECO:0000256" key="1">
    <source>
        <dbReference type="ARBA" id="ARBA00003566"/>
    </source>
</evidence>
<sequence length="237" mass="26397">MAGIKKELDDYLSKKDKSSVKITMPFSFNSMPFDKWYSKSDNSESKASNYENGLQSWCPAMSRFQRLVAFCVFICMGVFCFAVASFYIPVLIFKARKFALLYTLGSFFIICRYSEPCLTRRYFSFAVLWGPAAYMQHMMSLERLPFTSAYLGTLLATLYSAISLQSTFLTCISASGQVMVLLWFLGRHIPGGSSGIRFLSQMCCWASSNLTSSSSSASLVSSTVSSTANAVTKTMQV</sequence>
<dbReference type="AlphaFoldDB" id="A0A8K0K4U1"/>
<comment type="subcellular location">
    <subcellularLocation>
        <location evidence="2 9">Membrane</location>
        <topology evidence="2 9">Multi-pass membrane protein</topology>
    </subcellularLocation>
</comment>
<evidence type="ECO:0000313" key="10">
    <source>
        <dbReference type="EMBL" id="KAG8228376.1"/>
    </source>
</evidence>
<dbReference type="GO" id="GO:0005737">
    <property type="term" value="C:cytoplasm"/>
    <property type="evidence" value="ECO:0007669"/>
    <property type="project" value="UniProtKB-ARBA"/>
</dbReference>
<dbReference type="InterPro" id="IPR011691">
    <property type="entry name" value="Vesicle_transpt_SFT2"/>
</dbReference>
<reference evidence="10" key="1">
    <citation type="submission" date="2013-04" db="EMBL/GenBank/DDBJ databases">
        <authorList>
            <person name="Qu J."/>
            <person name="Murali S.C."/>
            <person name="Bandaranaike D."/>
            <person name="Bellair M."/>
            <person name="Blankenburg K."/>
            <person name="Chao H."/>
            <person name="Dinh H."/>
            <person name="Doddapaneni H."/>
            <person name="Downs B."/>
            <person name="Dugan-Rocha S."/>
            <person name="Elkadiri S."/>
            <person name="Gnanaolivu R.D."/>
            <person name="Hernandez B."/>
            <person name="Javaid M."/>
            <person name="Jayaseelan J.C."/>
            <person name="Lee S."/>
            <person name="Li M."/>
            <person name="Ming W."/>
            <person name="Munidasa M."/>
            <person name="Muniz J."/>
            <person name="Nguyen L."/>
            <person name="Ongeri F."/>
            <person name="Osuji N."/>
            <person name="Pu L.-L."/>
            <person name="Puazo M."/>
            <person name="Qu C."/>
            <person name="Quiroz J."/>
            <person name="Raj R."/>
            <person name="Weissenberger G."/>
            <person name="Xin Y."/>
            <person name="Zou X."/>
            <person name="Han Y."/>
            <person name="Richards S."/>
            <person name="Worley K."/>
            <person name="Muzny D."/>
            <person name="Gibbs R."/>
        </authorList>
    </citation>
    <scope>NUCLEOTIDE SEQUENCE</scope>
    <source>
        <strain evidence="10">Sampled in the wild</strain>
    </source>
</reference>
<dbReference type="InterPro" id="IPR007305">
    <property type="entry name" value="Vesicle_transpt_Got1/SFT2"/>
</dbReference>
<dbReference type="GO" id="GO:0016020">
    <property type="term" value="C:membrane"/>
    <property type="evidence" value="ECO:0007669"/>
    <property type="project" value="UniProtKB-SubCell"/>
</dbReference>
<evidence type="ECO:0000256" key="8">
    <source>
        <dbReference type="ARBA" id="ARBA00025800"/>
    </source>
</evidence>
<evidence type="ECO:0000256" key="6">
    <source>
        <dbReference type="ARBA" id="ARBA00022989"/>
    </source>
</evidence>
<dbReference type="PANTHER" id="PTHR23137">
    <property type="entry name" value="VESICLE TRANSPORT PROTEIN-RELATED"/>
    <property type="match status" value="1"/>
</dbReference>
<evidence type="ECO:0000313" key="11">
    <source>
        <dbReference type="Proteomes" id="UP000792457"/>
    </source>
</evidence>
<dbReference type="PANTHER" id="PTHR23137:SF36">
    <property type="entry name" value="VESICLE TRANSPORT PROTEIN SFT2C"/>
    <property type="match status" value="1"/>
</dbReference>
<keyword evidence="7 9" id="KW-0472">Membrane</keyword>
<dbReference type="GO" id="GO:0016192">
    <property type="term" value="P:vesicle-mediated transport"/>
    <property type="evidence" value="ECO:0007669"/>
    <property type="project" value="InterPro"/>
</dbReference>
<comment type="similarity">
    <text evidence="8 9">Belongs to the SFT2 family.</text>
</comment>
<gene>
    <name evidence="10" type="ORF">J437_LFUL008225</name>
</gene>
<evidence type="ECO:0000256" key="7">
    <source>
        <dbReference type="ARBA" id="ARBA00023136"/>
    </source>
</evidence>
<dbReference type="GO" id="GO:0015031">
    <property type="term" value="P:protein transport"/>
    <property type="evidence" value="ECO:0007669"/>
    <property type="project" value="UniProtKB-KW"/>
</dbReference>
<name>A0A8K0K4U1_LADFU</name>
<dbReference type="Proteomes" id="UP000792457">
    <property type="component" value="Unassembled WGS sequence"/>
</dbReference>
<feature type="transmembrane region" description="Helical" evidence="9">
    <location>
        <begin position="67"/>
        <end position="92"/>
    </location>
</feature>
<reference evidence="10" key="2">
    <citation type="submission" date="2017-10" db="EMBL/GenBank/DDBJ databases">
        <title>Ladona fulva Genome sequencing and assembly.</title>
        <authorList>
            <person name="Murali S."/>
            <person name="Richards S."/>
            <person name="Bandaranaike D."/>
            <person name="Bellair M."/>
            <person name="Blankenburg K."/>
            <person name="Chao H."/>
            <person name="Dinh H."/>
            <person name="Doddapaneni H."/>
            <person name="Dugan-Rocha S."/>
            <person name="Elkadiri S."/>
            <person name="Gnanaolivu R."/>
            <person name="Hernandez B."/>
            <person name="Skinner E."/>
            <person name="Javaid M."/>
            <person name="Lee S."/>
            <person name="Li M."/>
            <person name="Ming W."/>
            <person name="Munidasa M."/>
            <person name="Muniz J."/>
            <person name="Nguyen L."/>
            <person name="Hughes D."/>
            <person name="Osuji N."/>
            <person name="Pu L.-L."/>
            <person name="Puazo M."/>
            <person name="Qu C."/>
            <person name="Quiroz J."/>
            <person name="Raj R."/>
            <person name="Weissenberger G."/>
            <person name="Xin Y."/>
            <person name="Zou X."/>
            <person name="Han Y."/>
            <person name="Worley K."/>
            <person name="Muzny D."/>
            <person name="Gibbs R."/>
        </authorList>
    </citation>
    <scope>NUCLEOTIDE SEQUENCE</scope>
    <source>
        <strain evidence="10">Sampled in the wild</strain>
    </source>
</reference>
<evidence type="ECO:0000256" key="5">
    <source>
        <dbReference type="ARBA" id="ARBA00022927"/>
    </source>
</evidence>
<evidence type="ECO:0000256" key="4">
    <source>
        <dbReference type="ARBA" id="ARBA00022692"/>
    </source>
</evidence>
<keyword evidence="3 9" id="KW-0813">Transport</keyword>
<evidence type="ECO:0000256" key="9">
    <source>
        <dbReference type="RuleBase" id="RU363111"/>
    </source>
</evidence>
<keyword evidence="11" id="KW-1185">Reference proteome</keyword>
<dbReference type="Pfam" id="PF04178">
    <property type="entry name" value="Got1"/>
    <property type="match status" value="1"/>
</dbReference>
<evidence type="ECO:0000256" key="2">
    <source>
        <dbReference type="ARBA" id="ARBA00004141"/>
    </source>
</evidence>